<dbReference type="OrthoDB" id="959017at2"/>
<keyword evidence="4" id="KW-1185">Reference proteome</keyword>
<dbReference type="AlphaFoldDB" id="A0A255YRX4"/>
<accession>A0A255YRX4</accession>
<dbReference type="RefSeq" id="WP_094417019.1">
    <property type="nucleotide sequence ID" value="NZ_NOXV01000305.1"/>
</dbReference>
<evidence type="ECO:0000256" key="1">
    <source>
        <dbReference type="SAM" id="SignalP"/>
    </source>
</evidence>
<dbReference type="Proteomes" id="UP000216605">
    <property type="component" value="Unassembled WGS sequence"/>
</dbReference>
<feature type="signal peptide" evidence="1">
    <location>
        <begin position="1"/>
        <end position="17"/>
    </location>
</feature>
<evidence type="ECO:0000259" key="2">
    <source>
        <dbReference type="Pfam" id="PF13568"/>
    </source>
</evidence>
<comment type="caution">
    <text evidence="3">The sequence shown here is derived from an EMBL/GenBank/DDBJ whole genome shotgun (WGS) entry which is preliminary data.</text>
</comment>
<name>A0A255YRX4_9FLAO</name>
<gene>
    <name evidence="3" type="ORF">CHU92_15035</name>
</gene>
<dbReference type="InterPro" id="IPR025665">
    <property type="entry name" value="Beta-barrel_OMP_2"/>
</dbReference>
<reference evidence="3 4" key="1">
    <citation type="submission" date="2017-07" db="EMBL/GenBank/DDBJ databases">
        <title>Flavobacterium cyanobacteriorum sp. nov., isolated from cyanobacterial aggregates in a eutrophic lake.</title>
        <authorList>
            <person name="Cai H."/>
        </authorList>
    </citation>
    <scope>NUCLEOTIDE SEQUENCE [LARGE SCALE GENOMIC DNA]</scope>
    <source>
        <strain evidence="3 4">TH021</strain>
    </source>
</reference>
<dbReference type="Pfam" id="PF13568">
    <property type="entry name" value="OMP_b-brl_2"/>
    <property type="match status" value="1"/>
</dbReference>
<evidence type="ECO:0000313" key="4">
    <source>
        <dbReference type="Proteomes" id="UP000216605"/>
    </source>
</evidence>
<dbReference type="EMBL" id="NOXV01000305">
    <property type="protein sequence ID" value="OYQ31956.1"/>
    <property type="molecule type" value="Genomic_DNA"/>
</dbReference>
<feature type="domain" description="Outer membrane protein beta-barrel" evidence="2">
    <location>
        <begin position="39"/>
        <end position="212"/>
    </location>
</feature>
<feature type="chain" id="PRO_5012761856" description="Outer membrane protein beta-barrel domain-containing protein" evidence="1">
    <location>
        <begin position="18"/>
        <end position="238"/>
    </location>
</feature>
<evidence type="ECO:0000313" key="3">
    <source>
        <dbReference type="EMBL" id="OYQ31956.1"/>
    </source>
</evidence>
<sequence length="238" mass="26917">MRLLFIAFLLFHLPVSAQQGLVLTGTKNDTIATPADTLYREDQMYASIAYNLLQGKPRDFSQNSFSSSFTIGFLRDMPINKARTYAVAAGLGYAYNNIKYNLKISGADGGGYGYEVIPENLFSRNKLVLHYAELPVELRWRDSNPLSHQFWRVYLGFKVSFLLADNAEFESGEETIKIKGNNDLNRFMYGAYIAAGWNTWNLYAYYGLNPIFKSSATLPGGESIDLYSVNFGLMFYIL</sequence>
<keyword evidence="1" id="KW-0732">Signal</keyword>
<protein>
    <recommendedName>
        <fullName evidence="2">Outer membrane protein beta-barrel domain-containing protein</fullName>
    </recommendedName>
</protein>
<organism evidence="3 4">
    <name type="scientific">Flavobacterium cyanobacteriorum</name>
    <dbReference type="NCBI Taxonomy" id="2022802"/>
    <lineage>
        <taxon>Bacteria</taxon>
        <taxon>Pseudomonadati</taxon>
        <taxon>Bacteroidota</taxon>
        <taxon>Flavobacteriia</taxon>
        <taxon>Flavobacteriales</taxon>
        <taxon>Flavobacteriaceae</taxon>
        <taxon>Flavobacterium</taxon>
    </lineage>
</organism>
<proteinExistence type="predicted"/>